<dbReference type="Proteomes" id="UP000179245">
    <property type="component" value="Unassembled WGS sequence"/>
</dbReference>
<dbReference type="STRING" id="1802443.A2117_00575"/>
<accession>A0A1G2QNQ7</accession>
<evidence type="ECO:0000313" key="3">
    <source>
        <dbReference type="Proteomes" id="UP000179245"/>
    </source>
</evidence>
<feature type="transmembrane region" description="Helical" evidence="1">
    <location>
        <begin position="12"/>
        <end position="31"/>
    </location>
</feature>
<comment type="caution">
    <text evidence="2">The sequence shown here is derived from an EMBL/GenBank/DDBJ whole genome shotgun (WGS) entry which is preliminary data.</text>
</comment>
<evidence type="ECO:0000313" key="2">
    <source>
        <dbReference type="EMBL" id="OHA62103.1"/>
    </source>
</evidence>
<gene>
    <name evidence="2" type="ORF">A2117_00575</name>
</gene>
<dbReference type="EMBL" id="MHTO01000020">
    <property type="protein sequence ID" value="OHA62103.1"/>
    <property type="molecule type" value="Genomic_DNA"/>
</dbReference>
<sequence>MILAPLLKNRKTSLFIFVALLVTTAGVIFLFQKSQTETASEDLTIFSESPPIEVFNLASVISRIDSEQKLIFVQHPTEPKEIKVMVGDQTEILKIEFPFDPANPPKGETTFSPKLTKITLGDLRPGNHALIESDENIYQKLEFDSVRKIQVLP</sequence>
<organism evidence="2 3">
    <name type="scientific">Candidatus Wildermuthbacteria bacterium GWA2_46_15</name>
    <dbReference type="NCBI Taxonomy" id="1802443"/>
    <lineage>
        <taxon>Bacteria</taxon>
        <taxon>Candidatus Wildermuthiibacteriota</taxon>
    </lineage>
</organism>
<reference evidence="2 3" key="1">
    <citation type="journal article" date="2016" name="Nat. Commun.">
        <title>Thousands of microbial genomes shed light on interconnected biogeochemical processes in an aquifer system.</title>
        <authorList>
            <person name="Anantharaman K."/>
            <person name="Brown C.T."/>
            <person name="Hug L.A."/>
            <person name="Sharon I."/>
            <person name="Castelle C.J."/>
            <person name="Probst A.J."/>
            <person name="Thomas B.C."/>
            <person name="Singh A."/>
            <person name="Wilkins M.J."/>
            <person name="Karaoz U."/>
            <person name="Brodie E.L."/>
            <person name="Williams K.H."/>
            <person name="Hubbard S.S."/>
            <person name="Banfield J.F."/>
        </authorList>
    </citation>
    <scope>NUCLEOTIDE SEQUENCE [LARGE SCALE GENOMIC DNA]</scope>
</reference>
<keyword evidence="1" id="KW-0472">Membrane</keyword>
<evidence type="ECO:0008006" key="4">
    <source>
        <dbReference type="Google" id="ProtNLM"/>
    </source>
</evidence>
<name>A0A1G2QNQ7_9BACT</name>
<evidence type="ECO:0000256" key="1">
    <source>
        <dbReference type="SAM" id="Phobius"/>
    </source>
</evidence>
<dbReference type="AlphaFoldDB" id="A0A1G2QNQ7"/>
<keyword evidence="1" id="KW-0812">Transmembrane</keyword>
<protein>
    <recommendedName>
        <fullName evidence="4">DUF5666 domain-containing protein</fullName>
    </recommendedName>
</protein>
<keyword evidence="1" id="KW-1133">Transmembrane helix</keyword>
<proteinExistence type="predicted"/>